<name>A0A0H3FE68_RAHSY</name>
<dbReference type="EMBL" id="CP002505">
    <property type="protein sequence ID" value="ADW75585.1"/>
    <property type="molecule type" value="Genomic_DNA"/>
</dbReference>
<evidence type="ECO:0000256" key="1">
    <source>
        <dbReference type="ARBA" id="ARBA00002028"/>
    </source>
</evidence>
<feature type="region of interest" description="Disordered" evidence="5">
    <location>
        <begin position="59"/>
        <end position="83"/>
    </location>
</feature>
<dbReference type="EMBL" id="JBHUCJ010000018">
    <property type="protein sequence ID" value="MFD3223896.1"/>
    <property type="molecule type" value="Genomic_DNA"/>
</dbReference>
<evidence type="ECO:0000313" key="7">
    <source>
        <dbReference type="EMBL" id="ADW75585.1"/>
    </source>
</evidence>
<dbReference type="Pfam" id="PF07361">
    <property type="entry name" value="Cytochrom_B562"/>
    <property type="match status" value="1"/>
</dbReference>
<dbReference type="Proteomes" id="UP000007257">
    <property type="component" value="Chromosome"/>
</dbReference>
<evidence type="ECO:0000256" key="6">
    <source>
        <dbReference type="SAM" id="SignalP"/>
    </source>
</evidence>
<feature type="compositionally biased region" description="Basic and acidic residues" evidence="5">
    <location>
        <begin position="104"/>
        <end position="128"/>
    </location>
</feature>
<dbReference type="GO" id="GO:0005506">
    <property type="term" value="F:iron ion binding"/>
    <property type="evidence" value="ECO:0007669"/>
    <property type="project" value="InterPro"/>
</dbReference>
<evidence type="ECO:0000313" key="8">
    <source>
        <dbReference type="EMBL" id="MFD3223896.1"/>
    </source>
</evidence>
<accession>A0A0H3FE68</accession>
<reference evidence="7 9" key="2">
    <citation type="journal article" date="2012" name="J. Bacteriol.">
        <title>Complete Genome Sequence of Rahnella sp. Strain Y9602, a Gammaproteobacterium Isolate from Metal- and Radionuclide-Contaminated Soil.</title>
        <authorList>
            <person name="Martinez R.J."/>
            <person name="Bruce D."/>
            <person name="Detter C."/>
            <person name="Goodwin L.A."/>
            <person name="Han J."/>
            <person name="Han C.S."/>
            <person name="Held B."/>
            <person name="Land M.L."/>
            <person name="Mikhailova N."/>
            <person name="Nolan M."/>
            <person name="Pennacchio L."/>
            <person name="Pitluck S."/>
            <person name="Tapia R."/>
            <person name="Woyke T."/>
            <person name="Sobecky P.A."/>
        </authorList>
    </citation>
    <scope>NUCLEOTIDE SEQUENCE [LARGE SCALE GENOMIC DNA]</scope>
    <source>
        <strain evidence="7 9">Y9602</strain>
    </source>
</reference>
<dbReference type="PIRSF" id="PIRSF000029">
    <property type="entry name" value="Cytochrome_b562"/>
    <property type="match status" value="1"/>
</dbReference>
<dbReference type="GO" id="GO:0020037">
    <property type="term" value="F:heme binding"/>
    <property type="evidence" value="ECO:0007669"/>
    <property type="project" value="InterPro"/>
</dbReference>
<dbReference type="Proteomes" id="UP001598201">
    <property type="component" value="Unassembled WGS sequence"/>
</dbReference>
<dbReference type="HOGENOM" id="CLU_140814_1_1_6"/>
<dbReference type="AlphaFoldDB" id="A0A0H3FE68"/>
<dbReference type="KEGG" id="rah:Rahaq_3997"/>
<dbReference type="Gene3D" id="1.20.120.10">
    <property type="entry name" value="Cytochrome c/b562"/>
    <property type="match status" value="1"/>
</dbReference>
<dbReference type="GO" id="GO:0022900">
    <property type="term" value="P:electron transport chain"/>
    <property type="evidence" value="ECO:0007669"/>
    <property type="project" value="InterPro"/>
</dbReference>
<comment type="similarity">
    <text evidence="2">Belongs to the cytochrome b562 family.</text>
</comment>
<dbReference type="OrthoDB" id="6539015at2"/>
<dbReference type="GeneID" id="95419729"/>
<keyword evidence="10" id="KW-1185">Reference proteome</keyword>
<feature type="region of interest" description="Disordered" evidence="5">
    <location>
        <begin position="103"/>
        <end position="128"/>
    </location>
</feature>
<dbReference type="eggNOG" id="COG3783">
    <property type="taxonomic scope" value="Bacteria"/>
</dbReference>
<protein>
    <submittedName>
        <fullName evidence="7">Cytochrome b562</fullName>
    </submittedName>
</protein>
<gene>
    <name evidence="8" type="primary">cybC</name>
    <name evidence="7" type="ordered locus">Rahaq_3997</name>
    <name evidence="8" type="ORF">ACFPK4_10150</name>
</gene>
<dbReference type="SUPFAM" id="SSF47175">
    <property type="entry name" value="Cytochromes"/>
    <property type="match status" value="1"/>
</dbReference>
<dbReference type="GO" id="GO:0042597">
    <property type="term" value="C:periplasmic space"/>
    <property type="evidence" value="ECO:0007669"/>
    <property type="project" value="InterPro"/>
</dbReference>
<dbReference type="NCBIfam" id="NF011632">
    <property type="entry name" value="PRK15058.1"/>
    <property type="match status" value="1"/>
</dbReference>
<evidence type="ECO:0000256" key="2">
    <source>
        <dbReference type="ARBA" id="ARBA00005523"/>
    </source>
</evidence>
<feature type="chain" id="PRO_5002609159" evidence="6">
    <location>
        <begin position="23"/>
        <end position="128"/>
    </location>
</feature>
<keyword evidence="4" id="KW-0349">Heme</keyword>
<evidence type="ECO:0000256" key="5">
    <source>
        <dbReference type="SAM" id="MobiDB-lite"/>
    </source>
</evidence>
<reference evidence="8 10" key="3">
    <citation type="submission" date="2024-09" db="EMBL/GenBank/DDBJ databases">
        <title>Genomes of Rahnella.</title>
        <authorList>
            <person name="Mnguni F.C."/>
            <person name="Shin G.Y."/>
            <person name="Coutinho T."/>
        </authorList>
    </citation>
    <scope>NUCLEOTIDE SEQUENCE [LARGE SCALE GENOMIC DNA]</scope>
    <source>
        <strain evidence="8 10">20WA0057</strain>
    </source>
</reference>
<feature type="binding site" description="axial binding residue" evidence="4">
    <location>
        <position position="29"/>
    </location>
    <ligand>
        <name>heme b</name>
        <dbReference type="ChEBI" id="CHEBI:60344"/>
    </ligand>
    <ligandPart>
        <name>Fe</name>
        <dbReference type="ChEBI" id="CHEBI:18248"/>
    </ligandPart>
</feature>
<keyword evidence="4" id="KW-0479">Metal-binding</keyword>
<reference evidence="9" key="1">
    <citation type="submission" date="2011-01" db="EMBL/GenBank/DDBJ databases">
        <title>Complete sequence of chromosome of Rahnella sp. Y9602.</title>
        <authorList>
            <consortium name="US DOE Joint Genome Institute"/>
            <person name="Lucas S."/>
            <person name="Copeland A."/>
            <person name="Lapidus A."/>
            <person name="Cheng J.-F."/>
            <person name="Goodwin L."/>
            <person name="Pitluck S."/>
            <person name="Lu M."/>
            <person name="Detter J.C."/>
            <person name="Han C."/>
            <person name="Tapia R."/>
            <person name="Land M."/>
            <person name="Hauser L."/>
            <person name="Kyrpides N."/>
            <person name="Ivanova N."/>
            <person name="Ovchinnikova G."/>
            <person name="Pagani I."/>
            <person name="Sobecky P.A."/>
            <person name="Martinez R.J."/>
            <person name="Woyke T."/>
        </authorList>
    </citation>
    <scope>NUCLEOTIDE SEQUENCE [LARGE SCALE GENOMIC DNA]</scope>
    <source>
        <strain evidence="9">Y9602</strain>
    </source>
</reference>
<dbReference type="InterPro" id="IPR010980">
    <property type="entry name" value="Cyt_c/b562"/>
</dbReference>
<feature type="binding site" description="axial binding residue" evidence="4">
    <location>
        <position position="124"/>
    </location>
    <ligand>
        <name>heme b</name>
        <dbReference type="ChEBI" id="CHEBI:60344"/>
    </ligand>
    <ligandPart>
        <name>Fe</name>
        <dbReference type="ChEBI" id="CHEBI:18248"/>
    </ligandPart>
</feature>
<feature type="signal peptide" evidence="6">
    <location>
        <begin position="1"/>
        <end position="22"/>
    </location>
</feature>
<dbReference type="GO" id="GO:0009055">
    <property type="term" value="F:electron transfer activity"/>
    <property type="evidence" value="ECO:0007669"/>
    <property type="project" value="InterPro"/>
</dbReference>
<keyword evidence="4" id="KW-0408">Iron</keyword>
<organism evidence="7 9">
    <name type="scientific">Rahnella sp. (strain Y9602)</name>
    <dbReference type="NCBI Taxonomy" id="2703885"/>
    <lineage>
        <taxon>Bacteria</taxon>
        <taxon>Pseudomonadati</taxon>
        <taxon>Pseudomonadota</taxon>
        <taxon>Gammaproteobacteria</taxon>
        <taxon>Enterobacterales</taxon>
        <taxon>Yersiniaceae</taxon>
        <taxon>Rahnella</taxon>
    </lineage>
</organism>
<sequence precursor="true">MRKQLMALAVIAMLGSSTAALAADLETDMDTIADNYGKVLKTSDQAELTTGLANMKAAAEDAKKATPPKLKGKAPDSPEMQDYHKGLDTLIGQIDKASALAKAGKVDEAKKEAEGFKATRNENHKKFK</sequence>
<keyword evidence="3 6" id="KW-0732">Signal</keyword>
<feature type="compositionally biased region" description="Basic and acidic residues" evidence="5">
    <location>
        <begin position="73"/>
        <end position="83"/>
    </location>
</feature>
<evidence type="ECO:0000313" key="10">
    <source>
        <dbReference type="Proteomes" id="UP001598201"/>
    </source>
</evidence>
<comment type="function">
    <text evidence="1">Electron-transport protein of unknown function.</text>
</comment>
<evidence type="ECO:0000313" key="9">
    <source>
        <dbReference type="Proteomes" id="UP000007257"/>
    </source>
</evidence>
<evidence type="ECO:0000256" key="4">
    <source>
        <dbReference type="PIRSR" id="PIRSR000029-1"/>
    </source>
</evidence>
<evidence type="ECO:0000256" key="3">
    <source>
        <dbReference type="ARBA" id="ARBA00022729"/>
    </source>
</evidence>
<comment type="cofactor">
    <cofactor evidence="4">
        <name>heme b</name>
        <dbReference type="ChEBI" id="CHEBI:60344"/>
    </cofactor>
    <text evidence="4">Binds 1 heme b (iron(II)-protoporphyrin IX) group per molecule.</text>
</comment>
<dbReference type="RefSeq" id="WP_013577274.1">
    <property type="nucleotide sequence ID" value="NC_015061.1"/>
</dbReference>
<dbReference type="InterPro" id="IPR009155">
    <property type="entry name" value="Cyt_b562"/>
</dbReference>
<proteinExistence type="inferred from homology"/>